<keyword evidence="6 18" id="KW-0812">Transmembrane</keyword>
<dbReference type="Pfam" id="PF00852">
    <property type="entry name" value="Glyco_transf_10"/>
    <property type="match status" value="1"/>
</dbReference>
<dbReference type="EMBL" id="JAGXEW010002145">
    <property type="protein sequence ID" value="KAK1119939.1"/>
    <property type="molecule type" value="Genomic_DNA"/>
</dbReference>
<evidence type="ECO:0000313" key="22">
    <source>
        <dbReference type="Proteomes" id="UP001230051"/>
    </source>
</evidence>
<evidence type="ECO:0000256" key="17">
    <source>
        <dbReference type="ARBA" id="ARBA00046186"/>
    </source>
</evidence>
<keyword evidence="7" id="KW-0735">Signal-anchor</keyword>
<evidence type="ECO:0000259" key="20">
    <source>
        <dbReference type="Pfam" id="PF17039"/>
    </source>
</evidence>
<evidence type="ECO:0000256" key="6">
    <source>
        <dbReference type="ARBA" id="ARBA00022692"/>
    </source>
</evidence>
<dbReference type="GO" id="GO:0032580">
    <property type="term" value="C:Golgi cisterna membrane"/>
    <property type="evidence" value="ECO:0007669"/>
    <property type="project" value="UniProtKB-SubCell"/>
</dbReference>
<evidence type="ECO:0000313" key="21">
    <source>
        <dbReference type="EMBL" id="KAK1119939.1"/>
    </source>
</evidence>
<comment type="function">
    <text evidence="17">Catalyzes alpha(1-&gt;3) linkage of fucosyl moiety transferred from GDP-beta-L-fucose to N-acetyl glucosamine (GlcNAc) within type 2 lactosamine (LacNAc, Gal-beta(1-&gt;4)GlcNAc) glycan attached to N- or O-linked glycoproteins. Robustly fucosylates nonsialylated distal LacNAc unit of the polylactosamine chain to form Lewis X antigen (CD15), a glycan determinant known to mediate important cellular functions in development and immunity. Fucosylates with lower efficiency sialylated LacNAc acceptors to form sialyl Lewis X and 6-sulfo sialyl Lewis X determinants that serve as recognition epitopes for C-type lectins. Together with FUT7 contributes to SELE, SELL and SELP selectin ligand biosynthesis and selectin-dependent lymphocyte homing, leukocyte migration and blood leukocyte homeostasis. In a cell type specific manner, may also fucosylate the internal LacNAc unit of the polylactosamine chain to form VIM-2 antigen that serves as recognition epitope for SELE.</text>
</comment>
<keyword evidence="4 18" id="KW-0328">Glycosyltransferase</keyword>
<keyword evidence="12" id="KW-0395">Inflammatory response</keyword>
<keyword evidence="10" id="KW-0472">Membrane</keyword>
<evidence type="ECO:0000256" key="14">
    <source>
        <dbReference type="ARBA" id="ARBA00035849"/>
    </source>
</evidence>
<accession>A0AAD8FPA0</accession>
<dbReference type="InterPro" id="IPR055270">
    <property type="entry name" value="Glyco_tran_10_C"/>
</dbReference>
<evidence type="ECO:0000256" key="15">
    <source>
        <dbReference type="ARBA" id="ARBA00036234"/>
    </source>
</evidence>
<dbReference type="FunFam" id="3.40.50.11660:FF:000001">
    <property type="entry name" value="alpha-(1,3)-fucosyltransferase 9"/>
    <property type="match status" value="1"/>
</dbReference>
<evidence type="ECO:0000256" key="3">
    <source>
        <dbReference type="ARBA" id="ARBA00008919"/>
    </source>
</evidence>
<dbReference type="Gene3D" id="3.40.50.11660">
    <property type="entry name" value="Glycosyl transferase family 10, C-terminal domain"/>
    <property type="match status" value="1"/>
</dbReference>
<keyword evidence="9 18" id="KW-0333">Golgi apparatus</keyword>
<dbReference type="InterPro" id="IPR031481">
    <property type="entry name" value="Glyco_tran_10_N"/>
</dbReference>
<evidence type="ECO:0000256" key="18">
    <source>
        <dbReference type="RuleBase" id="RU003832"/>
    </source>
</evidence>
<comment type="similarity">
    <text evidence="3 18">Belongs to the glycosyltransferase 10 family.</text>
</comment>
<comment type="pathway">
    <text evidence="2">Protein modification; protein glycosylation.</text>
</comment>
<feature type="domain" description="Fucosyltransferase N-terminal" evidence="20">
    <location>
        <begin position="80"/>
        <end position="185"/>
    </location>
</feature>
<comment type="subcellular location">
    <subcellularLocation>
        <location evidence="1">Golgi apparatus membrane</location>
        <topology evidence="1">Single-pass type II membrane protein</topology>
    </subcellularLocation>
    <subcellularLocation>
        <location evidence="18">Golgi apparatus</location>
        <location evidence="18">Golgi stack membrane</location>
        <topology evidence="18">Single-pass type II membrane protein</topology>
    </subcellularLocation>
</comment>
<dbReference type="Proteomes" id="UP001230051">
    <property type="component" value="Unassembled WGS sequence"/>
</dbReference>
<dbReference type="GO" id="GO:0000139">
    <property type="term" value="C:Golgi membrane"/>
    <property type="evidence" value="ECO:0007669"/>
    <property type="project" value="UniProtKB-SubCell"/>
</dbReference>
<comment type="catalytic activity">
    <reaction evidence="16">
        <text>an N-acetyl-alpha-neuraminyl-(2-&gt;3)-beta-D-galactosyl-(1-&gt;4)-N-acetyl-beta-D-glucosaminyl derivative + GDP-beta-L-fucose = an alpha-Neu5Ac-(2-&gt;3)-beta-D-Gal-(1-&gt;4)-[alpha-L-Fuc-(1-&gt;3)]-beta-D-GlcNAc derivative + GDP + H(+)</text>
        <dbReference type="Rhea" id="RHEA:56076"/>
        <dbReference type="ChEBI" id="CHEBI:15378"/>
        <dbReference type="ChEBI" id="CHEBI:57273"/>
        <dbReference type="ChEBI" id="CHEBI:58189"/>
        <dbReference type="ChEBI" id="CHEBI:136545"/>
        <dbReference type="ChEBI" id="CHEBI:139509"/>
    </reaction>
    <physiologicalReaction direction="left-to-right" evidence="16">
        <dbReference type="Rhea" id="RHEA:56077"/>
    </physiologicalReaction>
</comment>
<comment type="catalytic activity">
    <reaction evidence="13">
        <text>a beta-D-galactosyl-(1-&gt;4)-N-acetyl-beta-D-glucosaminyl derivative + GDP-beta-L-fucose = a beta-D-galactosyl-(1-&gt;4)-[alpha-L-fucosyl-(1-&gt;3)]-N-acetyl-beta-D-glucosaminyl derivative + GDP + H(+)</text>
        <dbReference type="Rhea" id="RHEA:14257"/>
        <dbReference type="ChEBI" id="CHEBI:15378"/>
        <dbReference type="ChEBI" id="CHEBI:57273"/>
        <dbReference type="ChEBI" id="CHEBI:58189"/>
        <dbReference type="ChEBI" id="CHEBI:133507"/>
        <dbReference type="ChEBI" id="CHEBI:137941"/>
        <dbReference type="EC" id="2.4.1.152"/>
    </reaction>
    <physiologicalReaction direction="left-to-right" evidence="13">
        <dbReference type="Rhea" id="RHEA:14258"/>
    </physiologicalReaction>
</comment>
<evidence type="ECO:0000256" key="1">
    <source>
        <dbReference type="ARBA" id="ARBA00004323"/>
    </source>
</evidence>
<dbReference type="SUPFAM" id="SSF53756">
    <property type="entry name" value="UDP-Glycosyltransferase/glycogen phosphorylase"/>
    <property type="match status" value="1"/>
</dbReference>
<dbReference type="PANTHER" id="PTHR11929:SF132">
    <property type="entry name" value="ALPHA-(1,3)-FUCOSYLTRANSFERASE 4"/>
    <property type="match status" value="1"/>
</dbReference>
<dbReference type="InterPro" id="IPR001503">
    <property type="entry name" value="Glyco_trans_10"/>
</dbReference>
<evidence type="ECO:0000256" key="16">
    <source>
        <dbReference type="ARBA" id="ARBA00036481"/>
    </source>
</evidence>
<dbReference type="AlphaFoldDB" id="A0AAD8FPA0"/>
<keyword evidence="22" id="KW-1185">Reference proteome</keyword>
<evidence type="ECO:0000256" key="13">
    <source>
        <dbReference type="ARBA" id="ARBA00029329"/>
    </source>
</evidence>
<evidence type="ECO:0000256" key="7">
    <source>
        <dbReference type="ARBA" id="ARBA00022968"/>
    </source>
</evidence>
<proteinExistence type="inferred from homology"/>
<reference evidence="21" key="1">
    <citation type="submission" date="2022-02" db="EMBL/GenBank/DDBJ databases">
        <title>Atlantic sturgeon de novo genome assembly.</title>
        <authorList>
            <person name="Stock M."/>
            <person name="Klopp C."/>
            <person name="Guiguen Y."/>
            <person name="Cabau C."/>
            <person name="Parinello H."/>
            <person name="Santidrian Yebra-Pimentel E."/>
            <person name="Kuhl H."/>
            <person name="Dirks R.P."/>
            <person name="Guessner J."/>
            <person name="Wuertz S."/>
            <person name="Du K."/>
            <person name="Schartl M."/>
        </authorList>
    </citation>
    <scope>NUCLEOTIDE SEQUENCE</scope>
    <source>
        <strain evidence="21">STURGEONOMICS-FGT-2020</strain>
        <tissue evidence="21">Whole blood</tissue>
    </source>
</reference>
<comment type="catalytic activity">
    <reaction evidence="14">
        <text>an alpha-Neu5Ac-(2-&gt;3)-beta-D-Gal-(1-&gt;4)-beta-D-GlcNAc6S derivative + GDP-beta-L-fucose = an alpha-Neu5Ac-(2-&gt;3)-beta-D-Gal-(1-&gt;4)-[alpha-L-Fuc-(1-&gt;3)]-beta-D-GlcNAc6S derivative + GDP + H(+)</text>
        <dbReference type="Rhea" id="RHEA:62004"/>
        <dbReference type="ChEBI" id="CHEBI:15378"/>
        <dbReference type="ChEBI" id="CHEBI:57273"/>
        <dbReference type="ChEBI" id="CHEBI:58189"/>
        <dbReference type="ChEBI" id="CHEBI:145344"/>
        <dbReference type="ChEBI" id="CHEBI:145345"/>
    </reaction>
    <physiologicalReaction direction="left-to-right" evidence="14">
        <dbReference type="Rhea" id="RHEA:62005"/>
    </physiologicalReaction>
</comment>
<dbReference type="PANTHER" id="PTHR11929">
    <property type="entry name" value="ALPHA- 1,3 -FUCOSYLTRANSFERASE"/>
    <property type="match status" value="1"/>
</dbReference>
<dbReference type="InterPro" id="IPR038577">
    <property type="entry name" value="GT10-like_C_sf"/>
</dbReference>
<gene>
    <name evidence="21" type="primary">FUT4</name>
    <name evidence="21" type="ORF">AOXY_G38760</name>
</gene>
<name>A0AAD8FPA0_ACIOX</name>
<evidence type="ECO:0000256" key="9">
    <source>
        <dbReference type="ARBA" id="ARBA00023034"/>
    </source>
</evidence>
<evidence type="ECO:0000256" key="10">
    <source>
        <dbReference type="ARBA" id="ARBA00023136"/>
    </source>
</evidence>
<dbReference type="GO" id="GO:0017083">
    <property type="term" value="F:4-galactosyl-N-acetylglucosaminide 3-alpha-L-fucosyltransferase activity"/>
    <property type="evidence" value="ECO:0007669"/>
    <property type="project" value="UniProtKB-EC"/>
</dbReference>
<dbReference type="Pfam" id="PF17039">
    <property type="entry name" value="Glyco_tran_10_N"/>
    <property type="match status" value="1"/>
</dbReference>
<keyword evidence="8" id="KW-1133">Transmembrane helix</keyword>
<dbReference type="GO" id="GO:0006954">
    <property type="term" value="P:inflammatory response"/>
    <property type="evidence" value="ECO:0007669"/>
    <property type="project" value="UniProtKB-KW"/>
</dbReference>
<keyword evidence="5 18" id="KW-0808">Transferase</keyword>
<evidence type="ECO:0000256" key="11">
    <source>
        <dbReference type="ARBA" id="ARBA00023180"/>
    </source>
</evidence>
<feature type="domain" description="Fucosyltransferase C-terminal" evidence="19">
    <location>
        <begin position="201"/>
        <end position="375"/>
    </location>
</feature>
<evidence type="ECO:0000256" key="2">
    <source>
        <dbReference type="ARBA" id="ARBA00004922"/>
    </source>
</evidence>
<evidence type="ECO:0000256" key="5">
    <source>
        <dbReference type="ARBA" id="ARBA00022679"/>
    </source>
</evidence>
<organism evidence="21 22">
    <name type="scientific">Acipenser oxyrinchus oxyrinchus</name>
    <dbReference type="NCBI Taxonomy" id="40147"/>
    <lineage>
        <taxon>Eukaryota</taxon>
        <taxon>Metazoa</taxon>
        <taxon>Chordata</taxon>
        <taxon>Craniata</taxon>
        <taxon>Vertebrata</taxon>
        <taxon>Euteleostomi</taxon>
        <taxon>Actinopterygii</taxon>
        <taxon>Chondrostei</taxon>
        <taxon>Acipenseriformes</taxon>
        <taxon>Acipenseridae</taxon>
        <taxon>Acipenser</taxon>
    </lineage>
</organism>
<comment type="catalytic activity">
    <reaction evidence="15">
        <text>an alpha-Neu5Ac-(2-&gt;3)-beta-D-Gal-(1-&gt;4)-beta-D-GlcNAc-(1-&gt;3)-beta-D-Gal-(1-&gt;4)-beta-D-GlcNAc derivative + GDP-beta-L-fucose = an alpha-Neu5Ac-(2-&gt;3)-beta-D-Gal-(1-&gt;4)-beta-D-GlcNAc-(1-&gt;3)-beta-D-Gal-(1-&gt;4)-[alpha-L-Fuc-(1-&gt;3)]-beta-D-GlcNAc derivative + GDP + H(+)</text>
        <dbReference type="Rhea" id="RHEA:68044"/>
        <dbReference type="ChEBI" id="CHEBI:15378"/>
        <dbReference type="ChEBI" id="CHEBI:57273"/>
        <dbReference type="ChEBI" id="CHEBI:58189"/>
        <dbReference type="ChEBI" id="CHEBI:145343"/>
        <dbReference type="ChEBI" id="CHEBI:176900"/>
    </reaction>
    <physiologicalReaction direction="left-to-right" evidence="15">
        <dbReference type="Rhea" id="RHEA:68045"/>
    </physiologicalReaction>
</comment>
<dbReference type="EC" id="2.4.1.-" evidence="18"/>
<sequence>MKNVLVLEPARLVFNTEQQHRHWYKKLPVCYFLMMKLLCSQVYLAAFACMLLTVYLCFQNLPQASSNVPFVTDNIVMDPITVLLWLHPFGKKRPIPDCQTLYNIRACTLTTDRDQYLRSQAVVIHHRDIRGNLSTLPQGPRPVSQRWIWMNFESPSHTSGLKKLGGIFNWTMSYRLDSDVFVPYGYLYPKKGYGSKKVSLPHKKKLVAWVISNWNEEHTRVKYYIRLRRHIPIDVYGGQGMELTNNSIVQTVSQYKFYLAFENSQHPDYITEKLWRNAFMSSAVPVVLGPGRANYELILPPDSFIHIDDFRSPKVLADYLNFLDKNPKLYKTYLMWKKHYNVHVTSFWREPYCSVCKAIRAAGSQTKTMSDLAQWFEA</sequence>
<evidence type="ECO:0000259" key="19">
    <source>
        <dbReference type="Pfam" id="PF00852"/>
    </source>
</evidence>
<evidence type="ECO:0000256" key="12">
    <source>
        <dbReference type="ARBA" id="ARBA00023198"/>
    </source>
</evidence>
<keyword evidence="11" id="KW-0325">Glycoprotein</keyword>
<comment type="caution">
    <text evidence="21">The sequence shown here is derived from an EMBL/GenBank/DDBJ whole genome shotgun (WGS) entry which is preliminary data.</text>
</comment>
<evidence type="ECO:0000256" key="4">
    <source>
        <dbReference type="ARBA" id="ARBA00022676"/>
    </source>
</evidence>
<protein>
    <recommendedName>
        <fullName evidence="18">Fucosyltransferase</fullName>
        <ecNumber evidence="18">2.4.1.-</ecNumber>
    </recommendedName>
</protein>
<evidence type="ECO:0000256" key="8">
    <source>
        <dbReference type="ARBA" id="ARBA00022989"/>
    </source>
</evidence>